<dbReference type="GO" id="GO:0005730">
    <property type="term" value="C:nucleolus"/>
    <property type="evidence" value="ECO:0007669"/>
    <property type="project" value="UniProtKB-SubCell"/>
</dbReference>
<sequence>MATSTTPADAVVAESRPPFPPFTLETAKIKVKAAQDAWNTKYCQPSFSLTKLEANHVPSRQPDVVKMAYTPDTVWRNRDQFLQGRDAVRDFLAAKWSRESGYRLRKELFAFTDDRIAVQFWYEWYDEEGRWWRTYGLEDWTFAADGLMRKRQMSGNDVEISEEERWFKDGVDVNAVEISERHCNPTIRYQLCDPPKKFLISDDTFAKHQQPPLSISPSAATFSTTNQPTIMAPLPPGLRKPSARTFRQQRVSGAVHPLAPPKTFRADAVPVSDDFSSTKRDKRLMKHSTFLSRVAASSSGVSKKKRTGRGRSKKLATTLESLADALPELEEGGSGQLGKVRHSSIKSKKGALKRKERVVKGEMERFGASMAQLASTQQQVNAATATTGGDQKTGGGDAPQTSNRWAALRGYISSTMEQNPAFVGRS</sequence>
<dbReference type="InterPro" id="IPR009783">
    <property type="entry name" value="DUF1348"/>
</dbReference>
<evidence type="ECO:0000313" key="7">
    <source>
        <dbReference type="Proteomes" id="UP000076744"/>
    </source>
</evidence>
<dbReference type="AlphaFoldDB" id="A0A167NMW4"/>
<gene>
    <name evidence="6" type="ORF">ISF_07836</name>
</gene>
<dbReference type="GeneID" id="30024128"/>
<comment type="caution">
    <text evidence="6">The sequence shown here is derived from an EMBL/GenBank/DDBJ whole genome shotgun (WGS) entry which is preliminary data.</text>
</comment>
<dbReference type="SUPFAM" id="SSF54427">
    <property type="entry name" value="NTF2-like"/>
    <property type="match status" value="1"/>
</dbReference>
<keyword evidence="4" id="KW-0539">Nucleus</keyword>
<comment type="subcellular location">
    <subcellularLocation>
        <location evidence="1">Nucleus</location>
        <location evidence="1">Nucleolus</location>
    </subcellularLocation>
</comment>
<dbReference type="OrthoDB" id="14527at2759"/>
<dbReference type="Pfam" id="PF07080">
    <property type="entry name" value="DUF1348"/>
    <property type="match status" value="1"/>
</dbReference>
<organism evidence="6 7">
    <name type="scientific">Cordyceps fumosorosea (strain ARSEF 2679)</name>
    <name type="common">Isaria fumosorosea</name>
    <dbReference type="NCBI Taxonomy" id="1081104"/>
    <lineage>
        <taxon>Eukaryota</taxon>
        <taxon>Fungi</taxon>
        <taxon>Dikarya</taxon>
        <taxon>Ascomycota</taxon>
        <taxon>Pezizomycotina</taxon>
        <taxon>Sordariomycetes</taxon>
        <taxon>Hypocreomycetidae</taxon>
        <taxon>Hypocreales</taxon>
        <taxon>Cordycipitaceae</taxon>
        <taxon>Cordyceps</taxon>
    </lineage>
</organism>
<feature type="compositionally biased region" description="Basic residues" evidence="5">
    <location>
        <begin position="339"/>
        <end position="353"/>
    </location>
</feature>
<reference evidence="6 7" key="1">
    <citation type="journal article" date="2016" name="Genome Biol. Evol.">
        <title>Divergent and convergent evolution of fungal pathogenicity.</title>
        <authorList>
            <person name="Shang Y."/>
            <person name="Xiao G."/>
            <person name="Zheng P."/>
            <person name="Cen K."/>
            <person name="Zhan S."/>
            <person name="Wang C."/>
        </authorList>
    </citation>
    <scope>NUCLEOTIDE SEQUENCE [LARGE SCALE GENOMIC DNA]</scope>
    <source>
        <strain evidence="6 7">ARSEF 2679</strain>
    </source>
</reference>
<dbReference type="STRING" id="1081104.A0A167NMW4"/>
<feature type="region of interest" description="Disordered" evidence="5">
    <location>
        <begin position="210"/>
        <end position="243"/>
    </location>
</feature>
<dbReference type="Gene3D" id="3.10.450.50">
    <property type="match status" value="1"/>
</dbReference>
<dbReference type="GO" id="GO:0030686">
    <property type="term" value="C:90S preribosome"/>
    <property type="evidence" value="ECO:0007669"/>
    <property type="project" value="InterPro"/>
</dbReference>
<proteinExistence type="inferred from homology"/>
<keyword evidence="7" id="KW-1185">Reference proteome</keyword>
<comment type="similarity">
    <text evidence="2">Belongs to the SLX9 family.</text>
</comment>
<feature type="region of interest" description="Disordered" evidence="5">
    <location>
        <begin position="295"/>
        <end position="316"/>
    </location>
</feature>
<evidence type="ECO:0000256" key="1">
    <source>
        <dbReference type="ARBA" id="ARBA00004604"/>
    </source>
</evidence>
<dbReference type="GO" id="GO:0000462">
    <property type="term" value="P:maturation of SSU-rRNA from tricistronic rRNA transcript (SSU-rRNA, 5.8S rRNA, LSU-rRNA)"/>
    <property type="evidence" value="ECO:0007669"/>
    <property type="project" value="InterPro"/>
</dbReference>
<evidence type="ECO:0000313" key="6">
    <source>
        <dbReference type="EMBL" id="OAA55731.1"/>
    </source>
</evidence>
<dbReference type="Pfam" id="PF15341">
    <property type="entry name" value="SLX9"/>
    <property type="match status" value="1"/>
</dbReference>
<feature type="compositionally biased region" description="Polar residues" evidence="5">
    <location>
        <begin position="211"/>
        <end position="229"/>
    </location>
</feature>
<dbReference type="GO" id="GO:0030688">
    <property type="term" value="C:preribosome, small subunit precursor"/>
    <property type="evidence" value="ECO:0007669"/>
    <property type="project" value="InterPro"/>
</dbReference>
<evidence type="ECO:0000256" key="5">
    <source>
        <dbReference type="SAM" id="MobiDB-lite"/>
    </source>
</evidence>
<dbReference type="EMBL" id="AZHB01000024">
    <property type="protein sequence ID" value="OAA55731.1"/>
    <property type="molecule type" value="Genomic_DNA"/>
</dbReference>
<protein>
    <recommendedName>
        <fullName evidence="3">Ribosome biogenesis protein SLX9</fullName>
    </recommendedName>
</protein>
<feature type="region of interest" description="Disordered" evidence="5">
    <location>
        <begin position="330"/>
        <end position="353"/>
    </location>
</feature>
<feature type="compositionally biased region" description="Low complexity" evidence="5">
    <location>
        <begin position="374"/>
        <end position="390"/>
    </location>
</feature>
<evidence type="ECO:0000256" key="3">
    <source>
        <dbReference type="ARBA" id="ARBA00021321"/>
    </source>
</evidence>
<name>A0A167NMW4_CORFA</name>
<evidence type="ECO:0000256" key="4">
    <source>
        <dbReference type="ARBA" id="ARBA00023242"/>
    </source>
</evidence>
<feature type="region of interest" description="Disordered" evidence="5">
    <location>
        <begin position="373"/>
        <end position="411"/>
    </location>
</feature>
<dbReference type="Proteomes" id="UP000076744">
    <property type="component" value="Unassembled WGS sequence"/>
</dbReference>
<dbReference type="PANTHER" id="PTHR31757:SF0">
    <property type="entry name" value="SLL0781 PROTEIN"/>
    <property type="match status" value="1"/>
</dbReference>
<dbReference type="InterPro" id="IPR028160">
    <property type="entry name" value="Slx9-like"/>
</dbReference>
<dbReference type="PANTHER" id="PTHR31757">
    <property type="entry name" value="SLL0781 PROTEIN"/>
    <property type="match status" value="1"/>
</dbReference>
<feature type="compositionally biased region" description="Basic residues" evidence="5">
    <location>
        <begin position="302"/>
        <end position="314"/>
    </location>
</feature>
<accession>A0A167NMW4</accession>
<dbReference type="InterPro" id="IPR032710">
    <property type="entry name" value="NTF2-like_dom_sf"/>
</dbReference>
<evidence type="ECO:0000256" key="2">
    <source>
        <dbReference type="ARBA" id="ARBA00011022"/>
    </source>
</evidence>
<dbReference type="RefSeq" id="XP_018701455.1">
    <property type="nucleotide sequence ID" value="XM_018851439.1"/>
</dbReference>